<feature type="region of interest" description="Disordered" evidence="7">
    <location>
        <begin position="21"/>
        <end position="98"/>
    </location>
</feature>
<evidence type="ECO:0000256" key="7">
    <source>
        <dbReference type="SAM" id="MobiDB-lite"/>
    </source>
</evidence>
<dbReference type="EMBL" id="CAJVPI010000026">
    <property type="protein sequence ID" value="CAG8459982.1"/>
    <property type="molecule type" value="Genomic_DNA"/>
</dbReference>
<protein>
    <submittedName>
        <fullName evidence="9">7914_t:CDS:1</fullName>
    </submittedName>
</protein>
<dbReference type="CDD" id="cd00202">
    <property type="entry name" value="ZnF_GATA"/>
    <property type="match status" value="1"/>
</dbReference>
<keyword evidence="4" id="KW-0862">Zinc</keyword>
<evidence type="ECO:0000259" key="8">
    <source>
        <dbReference type="PROSITE" id="PS50114"/>
    </source>
</evidence>
<evidence type="ECO:0000256" key="4">
    <source>
        <dbReference type="ARBA" id="ARBA00022833"/>
    </source>
</evidence>
<dbReference type="SMART" id="SM00401">
    <property type="entry name" value="ZnF_GATA"/>
    <property type="match status" value="1"/>
</dbReference>
<keyword evidence="10" id="KW-1185">Reference proteome</keyword>
<dbReference type="GO" id="GO:0000978">
    <property type="term" value="F:RNA polymerase II cis-regulatory region sequence-specific DNA binding"/>
    <property type="evidence" value="ECO:0007669"/>
    <property type="project" value="TreeGrafter"/>
</dbReference>
<dbReference type="Pfam" id="PF00320">
    <property type="entry name" value="GATA"/>
    <property type="match status" value="1"/>
</dbReference>
<dbReference type="GO" id="GO:0000981">
    <property type="term" value="F:DNA-binding transcription factor activity, RNA polymerase II-specific"/>
    <property type="evidence" value="ECO:0007669"/>
    <property type="project" value="TreeGrafter"/>
</dbReference>
<dbReference type="SUPFAM" id="SSF57716">
    <property type="entry name" value="Glucocorticoid receptor-like (DNA-binding domain)"/>
    <property type="match status" value="1"/>
</dbReference>
<evidence type="ECO:0000256" key="5">
    <source>
        <dbReference type="ARBA" id="ARBA00023242"/>
    </source>
</evidence>
<accession>A0A9N8VLZ5</accession>
<reference evidence="9" key="1">
    <citation type="submission" date="2021-06" db="EMBL/GenBank/DDBJ databases">
        <authorList>
            <person name="Kallberg Y."/>
            <person name="Tangrot J."/>
            <person name="Rosling A."/>
        </authorList>
    </citation>
    <scope>NUCLEOTIDE SEQUENCE</scope>
    <source>
        <strain evidence="9">BR232B</strain>
    </source>
</reference>
<dbReference type="Proteomes" id="UP000789739">
    <property type="component" value="Unassembled WGS sequence"/>
</dbReference>
<proteinExistence type="predicted"/>
<feature type="compositionally biased region" description="Basic residues" evidence="7">
    <location>
        <begin position="164"/>
        <end position="173"/>
    </location>
</feature>
<keyword evidence="5" id="KW-0539">Nucleus</keyword>
<keyword evidence="2" id="KW-0479">Metal-binding</keyword>
<organism evidence="9 10">
    <name type="scientific">Paraglomus brasilianum</name>
    <dbReference type="NCBI Taxonomy" id="144538"/>
    <lineage>
        <taxon>Eukaryota</taxon>
        <taxon>Fungi</taxon>
        <taxon>Fungi incertae sedis</taxon>
        <taxon>Mucoromycota</taxon>
        <taxon>Glomeromycotina</taxon>
        <taxon>Glomeromycetes</taxon>
        <taxon>Paraglomerales</taxon>
        <taxon>Paraglomeraceae</taxon>
        <taxon>Paraglomus</taxon>
    </lineage>
</organism>
<evidence type="ECO:0000256" key="2">
    <source>
        <dbReference type="ARBA" id="ARBA00022723"/>
    </source>
</evidence>
<sequence length="316" mass="35124">MSNITTSSSLLLLKQWDTMEHQTADECPRRPSADSFSTEPHTSTHTTPISTSPTTPSEREQQMTTVQSIDTTPSQPTEASTAGQEQRSITQTTPTNSSHAMDILIQSSIPVDPVTIVTESAVQCINCGQTQTPLWRKNEKGQPLCNACGLYAKMHNRDRPLAMRKSKIQRRRRDWGAAYPSDTNGNSLIEASGSDESFSSSPQSPSLSPMQGITSSPNQRPIMPLPPPTTHIAPALLTLATAATDINTNNTHDPYMPPPFDYFDEAKFKQLVDRLSRRQVEEFLAVLERRCEILKKIILDDIFSLSPWSLDREIFP</sequence>
<feature type="region of interest" description="Disordered" evidence="7">
    <location>
        <begin position="164"/>
        <end position="220"/>
    </location>
</feature>
<evidence type="ECO:0000256" key="1">
    <source>
        <dbReference type="ARBA" id="ARBA00004123"/>
    </source>
</evidence>
<evidence type="ECO:0000313" key="9">
    <source>
        <dbReference type="EMBL" id="CAG8459982.1"/>
    </source>
</evidence>
<feature type="domain" description="GATA-type" evidence="8">
    <location>
        <begin position="118"/>
        <end position="171"/>
    </location>
</feature>
<keyword evidence="3 6" id="KW-0863">Zinc-finger</keyword>
<feature type="compositionally biased region" description="Polar residues" evidence="7">
    <location>
        <begin position="62"/>
        <end position="98"/>
    </location>
</feature>
<dbReference type="InterPro" id="IPR013088">
    <property type="entry name" value="Znf_NHR/GATA"/>
</dbReference>
<dbReference type="GO" id="GO:0045944">
    <property type="term" value="P:positive regulation of transcription by RNA polymerase II"/>
    <property type="evidence" value="ECO:0007669"/>
    <property type="project" value="TreeGrafter"/>
</dbReference>
<dbReference type="InterPro" id="IPR039355">
    <property type="entry name" value="Transcription_factor_GATA"/>
</dbReference>
<name>A0A9N8VLZ5_9GLOM</name>
<dbReference type="PROSITE" id="PS00344">
    <property type="entry name" value="GATA_ZN_FINGER_1"/>
    <property type="match status" value="1"/>
</dbReference>
<comment type="caution">
    <text evidence="9">The sequence shown here is derived from an EMBL/GenBank/DDBJ whole genome shotgun (WGS) entry which is preliminary data.</text>
</comment>
<dbReference type="GO" id="GO:0000122">
    <property type="term" value="P:negative regulation of transcription by RNA polymerase II"/>
    <property type="evidence" value="ECO:0007669"/>
    <property type="project" value="TreeGrafter"/>
</dbReference>
<dbReference type="PROSITE" id="PS50114">
    <property type="entry name" value="GATA_ZN_FINGER_2"/>
    <property type="match status" value="1"/>
</dbReference>
<dbReference type="GO" id="GO:0008270">
    <property type="term" value="F:zinc ion binding"/>
    <property type="evidence" value="ECO:0007669"/>
    <property type="project" value="UniProtKB-KW"/>
</dbReference>
<dbReference type="PRINTS" id="PR00619">
    <property type="entry name" value="GATAZNFINGER"/>
</dbReference>
<evidence type="ECO:0000313" key="10">
    <source>
        <dbReference type="Proteomes" id="UP000789739"/>
    </source>
</evidence>
<dbReference type="OrthoDB" id="515401at2759"/>
<feature type="compositionally biased region" description="Basic and acidic residues" evidence="7">
    <location>
        <begin position="21"/>
        <end position="32"/>
    </location>
</feature>
<dbReference type="AlphaFoldDB" id="A0A9N8VLZ5"/>
<dbReference type="Gene3D" id="3.30.50.10">
    <property type="entry name" value="Erythroid Transcription Factor GATA-1, subunit A"/>
    <property type="match status" value="1"/>
</dbReference>
<feature type="compositionally biased region" description="Low complexity" evidence="7">
    <location>
        <begin position="192"/>
        <end position="209"/>
    </location>
</feature>
<gene>
    <name evidence="9" type="ORF">PBRASI_LOCUS526</name>
</gene>
<dbReference type="PANTHER" id="PTHR10071">
    <property type="entry name" value="TRANSCRIPTION FACTOR GATA FAMILY MEMBER"/>
    <property type="match status" value="1"/>
</dbReference>
<evidence type="ECO:0000256" key="3">
    <source>
        <dbReference type="ARBA" id="ARBA00022771"/>
    </source>
</evidence>
<comment type="subcellular location">
    <subcellularLocation>
        <location evidence="1">Nucleus</location>
    </subcellularLocation>
</comment>
<dbReference type="GO" id="GO:0005634">
    <property type="term" value="C:nucleus"/>
    <property type="evidence" value="ECO:0007669"/>
    <property type="project" value="UniProtKB-SubCell"/>
</dbReference>
<dbReference type="PANTHER" id="PTHR10071:SF281">
    <property type="entry name" value="BOX A-BINDING FACTOR-RELATED"/>
    <property type="match status" value="1"/>
</dbReference>
<evidence type="ECO:0000256" key="6">
    <source>
        <dbReference type="PROSITE-ProRule" id="PRU00094"/>
    </source>
</evidence>
<dbReference type="InterPro" id="IPR000679">
    <property type="entry name" value="Znf_GATA"/>
</dbReference>
<feature type="compositionally biased region" description="Low complexity" evidence="7">
    <location>
        <begin position="37"/>
        <end position="56"/>
    </location>
</feature>